<reference evidence="2 3" key="1">
    <citation type="submission" date="2016-07" db="EMBL/GenBank/DDBJ databases">
        <title>High microdiversification within the ubiquitous acI lineage of Actinobacteria.</title>
        <authorList>
            <person name="Neuenschwander S.M."/>
            <person name="Salcher M."/>
            <person name="Ghai R."/>
            <person name="Pernthaler J."/>
        </authorList>
    </citation>
    <scope>NUCLEOTIDE SEQUENCE [LARGE SCALE GENOMIC DNA]</scope>
    <source>
        <strain evidence="2">MMS-VB-114</strain>
    </source>
</reference>
<evidence type="ECO:0000313" key="3">
    <source>
        <dbReference type="Proteomes" id="UP000217221"/>
    </source>
</evidence>
<keyword evidence="3" id="KW-1185">Reference proteome</keyword>
<evidence type="ECO:0000313" key="2">
    <source>
        <dbReference type="EMBL" id="ASY27248.1"/>
    </source>
</evidence>
<feature type="transmembrane region" description="Helical" evidence="1">
    <location>
        <begin position="100"/>
        <end position="117"/>
    </location>
</feature>
<name>A0A249LDQ9_9ACTN</name>
<feature type="transmembrane region" description="Helical" evidence="1">
    <location>
        <begin position="6"/>
        <end position="23"/>
    </location>
</feature>
<sequence length="258" mass="28599">MASGLIYVAIIGMWVAYFLPRWVHDRNEFSGKSIERYKSALRVVANSSPGGSSGSGVIHTDLDHEAKVAQRLMQRRITFAILIISLLTTIVGGLMNSMKITFALIPLTGIIIYVAHVRRQTISEKLYKRRIRNLQKGQSGTSGTNLSEVVSNVTQKEHWIPLSERELSGVVILPKGSAENRGAWQPNEVPVPTYVNAPKAVTPRRTIDLTTPGQWSDDQERLAREALAAATPSRDQVFDQDLAEQAVEKLNRSRAANE</sequence>
<gene>
    <name evidence="2" type="ORF">PHILAsVB114_00905</name>
</gene>
<keyword evidence="1" id="KW-0812">Transmembrane</keyword>
<feature type="transmembrane region" description="Helical" evidence="1">
    <location>
        <begin position="77"/>
        <end position="94"/>
    </location>
</feature>
<proteinExistence type="predicted"/>
<dbReference type="KEGG" id="plim:PHILAsVB114_00905"/>
<protein>
    <submittedName>
        <fullName evidence="2">Uncharacterized protein</fullName>
    </submittedName>
</protein>
<evidence type="ECO:0000256" key="1">
    <source>
        <dbReference type="SAM" id="Phobius"/>
    </source>
</evidence>
<dbReference type="Proteomes" id="UP000217221">
    <property type="component" value="Chromosome"/>
</dbReference>
<dbReference type="AlphaFoldDB" id="A0A249LDQ9"/>
<keyword evidence="1" id="KW-1133">Transmembrane helix</keyword>
<dbReference type="OrthoDB" id="3218604at2"/>
<accession>A0A249LDQ9</accession>
<dbReference type="EMBL" id="CP016782">
    <property type="protein sequence ID" value="ASY27248.1"/>
    <property type="molecule type" value="Genomic_DNA"/>
</dbReference>
<dbReference type="RefSeq" id="WP_095697540.1">
    <property type="nucleotide sequence ID" value="NZ_CP016782.1"/>
</dbReference>
<keyword evidence="1" id="KW-0472">Membrane</keyword>
<organism evidence="2 3">
    <name type="scientific">Candidatus Planktophila limnetica</name>
    <dbReference type="NCBI Taxonomy" id="573600"/>
    <lineage>
        <taxon>Bacteria</taxon>
        <taxon>Bacillati</taxon>
        <taxon>Actinomycetota</taxon>
        <taxon>Actinomycetes</taxon>
        <taxon>Candidatus Nanopelagicales</taxon>
        <taxon>Candidatus Nanopelagicaceae</taxon>
        <taxon>Candidatus Planktophila</taxon>
    </lineage>
</organism>